<gene>
    <name evidence="2" type="primary">BnaC09g51420D</name>
    <name evidence="1" type="ORF">DARMORV10_C09P20370.1</name>
    <name evidence="2" type="ORF">GSBRNA2T00007576001</name>
</gene>
<dbReference type="Proteomes" id="UP000028999">
    <property type="component" value="Unassembled WGS sequence"/>
</dbReference>
<reference evidence="2" key="2">
    <citation type="submission" date="2014-06" db="EMBL/GenBank/DDBJ databases">
        <authorList>
            <person name="Genoscope - CEA"/>
        </authorList>
    </citation>
    <scope>NUCLEOTIDE SEQUENCE</scope>
</reference>
<dbReference type="PaxDb" id="3708-A0A078ITC6"/>
<sequence length="62" mass="7019">MIEKISKDVLDKLNATPSRDFCGMVGIEIHLMKVLSLLDLDDDGVKMHILEPFSTKLFCEQP</sequence>
<proteinExistence type="predicted"/>
<reference evidence="1" key="3">
    <citation type="submission" date="2021-01" db="EMBL/GenBank/DDBJ databases">
        <authorList>
            <consortium name="Genoscope - CEA"/>
            <person name="William W."/>
        </authorList>
    </citation>
    <scope>NUCLEOTIDE SEQUENCE</scope>
</reference>
<accession>A0A078ITC6</accession>
<organism evidence="2 3">
    <name type="scientific">Brassica napus</name>
    <name type="common">Rape</name>
    <dbReference type="NCBI Taxonomy" id="3708"/>
    <lineage>
        <taxon>Eukaryota</taxon>
        <taxon>Viridiplantae</taxon>
        <taxon>Streptophyta</taxon>
        <taxon>Embryophyta</taxon>
        <taxon>Tracheophyta</taxon>
        <taxon>Spermatophyta</taxon>
        <taxon>Magnoliopsida</taxon>
        <taxon>eudicotyledons</taxon>
        <taxon>Gunneridae</taxon>
        <taxon>Pentapetalae</taxon>
        <taxon>rosids</taxon>
        <taxon>malvids</taxon>
        <taxon>Brassicales</taxon>
        <taxon>Brassicaceae</taxon>
        <taxon>Brassiceae</taxon>
        <taxon>Brassica</taxon>
    </lineage>
</organism>
<reference evidence="2 3" key="1">
    <citation type="journal article" date="2014" name="Science">
        <title>Plant genetics. Early allopolyploid evolution in the post-Neolithic Brassica napus oilseed genome.</title>
        <authorList>
            <person name="Chalhoub B."/>
            <person name="Denoeud F."/>
            <person name="Liu S."/>
            <person name="Parkin I.A."/>
            <person name="Tang H."/>
            <person name="Wang X."/>
            <person name="Chiquet J."/>
            <person name="Belcram H."/>
            <person name="Tong C."/>
            <person name="Samans B."/>
            <person name="Correa M."/>
            <person name="Da Silva C."/>
            <person name="Just J."/>
            <person name="Falentin C."/>
            <person name="Koh C.S."/>
            <person name="Le Clainche I."/>
            <person name="Bernard M."/>
            <person name="Bento P."/>
            <person name="Noel B."/>
            <person name="Labadie K."/>
            <person name="Alberti A."/>
            <person name="Charles M."/>
            <person name="Arnaud D."/>
            <person name="Guo H."/>
            <person name="Daviaud C."/>
            <person name="Alamery S."/>
            <person name="Jabbari K."/>
            <person name="Zhao M."/>
            <person name="Edger P.P."/>
            <person name="Chelaifa H."/>
            <person name="Tack D."/>
            <person name="Lassalle G."/>
            <person name="Mestiri I."/>
            <person name="Schnel N."/>
            <person name="Le Paslier M.C."/>
            <person name="Fan G."/>
            <person name="Renault V."/>
            <person name="Bayer P.E."/>
            <person name="Golicz A.A."/>
            <person name="Manoli S."/>
            <person name="Lee T.H."/>
            <person name="Thi V.H."/>
            <person name="Chalabi S."/>
            <person name="Hu Q."/>
            <person name="Fan C."/>
            <person name="Tollenaere R."/>
            <person name="Lu Y."/>
            <person name="Battail C."/>
            <person name="Shen J."/>
            <person name="Sidebottom C.H."/>
            <person name="Wang X."/>
            <person name="Canaguier A."/>
            <person name="Chauveau A."/>
            <person name="Berard A."/>
            <person name="Deniot G."/>
            <person name="Guan M."/>
            <person name="Liu Z."/>
            <person name="Sun F."/>
            <person name="Lim Y.P."/>
            <person name="Lyons E."/>
            <person name="Town C.D."/>
            <person name="Bancroft I."/>
            <person name="Wang X."/>
            <person name="Meng J."/>
            <person name="Ma J."/>
            <person name="Pires J.C."/>
            <person name="King G.J."/>
            <person name="Brunel D."/>
            <person name="Delourme R."/>
            <person name="Renard M."/>
            <person name="Aury J.M."/>
            <person name="Adams K.L."/>
            <person name="Batley J."/>
            <person name="Snowdon R.J."/>
            <person name="Tost J."/>
            <person name="Edwards D."/>
            <person name="Zhou Y."/>
            <person name="Hua W."/>
            <person name="Sharpe A.G."/>
            <person name="Paterson A.H."/>
            <person name="Guan C."/>
            <person name="Wincker P."/>
        </authorList>
    </citation>
    <scope>NUCLEOTIDE SEQUENCE [LARGE SCALE GENOMIC DNA]</scope>
    <source>
        <strain evidence="3">cv. Darmor-bzh</strain>
    </source>
</reference>
<dbReference type="Gramene" id="CDY52679">
    <property type="protein sequence ID" value="CDY52679"/>
    <property type="gene ID" value="GSBRNA2T00007576001"/>
</dbReference>
<name>A0A078ITC6_BRANA</name>
<evidence type="ECO:0000313" key="2">
    <source>
        <dbReference type="EMBL" id="CDY52679.1"/>
    </source>
</evidence>
<protein>
    <submittedName>
        <fullName evidence="1">(rape) hypothetical protein</fullName>
    </submittedName>
    <submittedName>
        <fullName evidence="2">BnaC09g51420D protein</fullName>
    </submittedName>
</protein>
<dbReference type="EMBL" id="HG994373">
    <property type="protein sequence ID" value="CAF1723401.1"/>
    <property type="molecule type" value="Genomic_DNA"/>
</dbReference>
<evidence type="ECO:0000313" key="1">
    <source>
        <dbReference type="EMBL" id="CAF1723401.1"/>
    </source>
</evidence>
<dbReference type="EMBL" id="LK033116">
    <property type="protein sequence ID" value="CDY52679.1"/>
    <property type="molecule type" value="Genomic_DNA"/>
</dbReference>
<evidence type="ECO:0000313" key="3">
    <source>
        <dbReference type="Proteomes" id="UP000028999"/>
    </source>
</evidence>
<keyword evidence="3" id="KW-1185">Reference proteome</keyword>
<dbReference type="AlphaFoldDB" id="A0A078ITC6"/>
<dbReference type="Proteomes" id="UP001295469">
    <property type="component" value="Chromosome C09"/>
</dbReference>